<evidence type="ECO:0000256" key="11">
    <source>
        <dbReference type="SAM" id="MobiDB-lite"/>
    </source>
</evidence>
<feature type="region of interest" description="Disordered" evidence="11">
    <location>
        <begin position="182"/>
        <end position="215"/>
    </location>
</feature>
<evidence type="ECO:0000256" key="6">
    <source>
        <dbReference type="ARBA" id="ARBA00022833"/>
    </source>
</evidence>
<dbReference type="AlphaFoldDB" id="A0A9Q1BDA9"/>
<keyword evidence="8" id="KW-0804">Transcription</keyword>
<dbReference type="PANTHER" id="PTHR24394">
    <property type="entry name" value="ZINC FINGER PROTEIN"/>
    <property type="match status" value="1"/>
</dbReference>
<dbReference type="Pfam" id="PF00096">
    <property type="entry name" value="zf-C2H2"/>
    <property type="match status" value="1"/>
</dbReference>
<evidence type="ECO:0000256" key="2">
    <source>
        <dbReference type="ARBA" id="ARBA00006673"/>
    </source>
</evidence>
<evidence type="ECO:0000256" key="7">
    <source>
        <dbReference type="ARBA" id="ARBA00023015"/>
    </source>
</evidence>
<accession>A0A9Q1BDA9</accession>
<feature type="region of interest" description="Disordered" evidence="11">
    <location>
        <begin position="158"/>
        <end position="177"/>
    </location>
</feature>
<sequence>MIWGLALQPGHEYTEIFEEETHLSMATLECRPGKFSEEQPSSYIVVRTLQGEYLLCFLEKGTTPQQSLDLVLQPQEEVTFCVEGTATIFITGYTASVYTGGDGGHSQAVELSETSDKESFSNKEYNEIVVKTEEETTPEGEGADGSNVGGVIIVTVNSENEVEDDKPDVSFASSHFDSQSVSTDVISECSEEEEPNGEGFNEGANKPASVKSPRDDIALRSEVLQGGRSMVKSSDSETLTCHICSKTFLSLETRQQHALNAHRETIVSHDTKSFGELTSEAQTDLSTTDSNLVCQPGTSQNVRRDVDPDRNCRVQYSWNSSKRSGLRYTDGAPKVILNKKKIHKCQYCHKMFDGIGNRKAHERIHTGERPFKCRFCPQGFGRKSHCIIHERRHTGEKPFRCKFCEWAFADSSNYNAHVKTHTGETPYHCRICHKGFSRRFSCQRHENSHMGEKY</sequence>
<comment type="caution">
    <text evidence="13">The sequence shown here is derived from an EMBL/GenBank/DDBJ whole genome shotgun (WGS) entry which is preliminary data.</text>
</comment>
<dbReference type="PROSITE" id="PS00028">
    <property type="entry name" value="ZINC_FINGER_C2H2_1"/>
    <property type="match status" value="5"/>
</dbReference>
<dbReference type="Gene3D" id="2.60.120.340">
    <property type="entry name" value="Nucleoplasmin core domain"/>
    <property type="match status" value="1"/>
</dbReference>
<keyword evidence="4" id="KW-0677">Repeat</keyword>
<feature type="domain" description="C2H2-type" evidence="12">
    <location>
        <begin position="427"/>
        <end position="454"/>
    </location>
</feature>
<keyword evidence="5 10" id="KW-0863">Zinc-finger</keyword>
<evidence type="ECO:0000256" key="1">
    <source>
        <dbReference type="ARBA" id="ARBA00004123"/>
    </source>
</evidence>
<feature type="compositionally biased region" description="Basic and acidic residues" evidence="11">
    <location>
        <begin position="114"/>
        <end position="134"/>
    </location>
</feature>
<evidence type="ECO:0000313" key="14">
    <source>
        <dbReference type="Proteomes" id="UP001152320"/>
    </source>
</evidence>
<protein>
    <recommendedName>
        <fullName evidence="12">C2H2-type domain-containing protein</fullName>
    </recommendedName>
</protein>
<dbReference type="SMART" id="SM00355">
    <property type="entry name" value="ZnF_C2H2"/>
    <property type="match status" value="5"/>
</dbReference>
<dbReference type="GO" id="GO:0005634">
    <property type="term" value="C:nucleus"/>
    <property type="evidence" value="ECO:0007669"/>
    <property type="project" value="UniProtKB-SubCell"/>
</dbReference>
<evidence type="ECO:0000256" key="4">
    <source>
        <dbReference type="ARBA" id="ARBA00022737"/>
    </source>
</evidence>
<evidence type="ECO:0000259" key="12">
    <source>
        <dbReference type="PROSITE" id="PS50157"/>
    </source>
</evidence>
<dbReference type="GO" id="GO:0003677">
    <property type="term" value="F:DNA binding"/>
    <property type="evidence" value="ECO:0007669"/>
    <property type="project" value="UniProtKB-KW"/>
</dbReference>
<dbReference type="GO" id="GO:0008270">
    <property type="term" value="F:zinc ion binding"/>
    <property type="evidence" value="ECO:0007669"/>
    <property type="project" value="UniProtKB-KW"/>
</dbReference>
<keyword evidence="3" id="KW-0479">Metal-binding</keyword>
<dbReference type="OrthoDB" id="8117402at2759"/>
<dbReference type="Pfam" id="PF17800">
    <property type="entry name" value="NPL"/>
    <property type="match status" value="1"/>
</dbReference>
<name>A0A9Q1BDA9_HOLLE</name>
<evidence type="ECO:0000313" key="13">
    <source>
        <dbReference type="EMBL" id="KAJ8021213.1"/>
    </source>
</evidence>
<dbReference type="InterPro" id="IPR041232">
    <property type="entry name" value="NPL"/>
</dbReference>
<dbReference type="EMBL" id="JAIZAY010000021">
    <property type="protein sequence ID" value="KAJ8021213.1"/>
    <property type="molecule type" value="Genomic_DNA"/>
</dbReference>
<evidence type="ECO:0000256" key="10">
    <source>
        <dbReference type="PROSITE-ProRule" id="PRU00042"/>
    </source>
</evidence>
<evidence type="ECO:0000256" key="8">
    <source>
        <dbReference type="ARBA" id="ARBA00023163"/>
    </source>
</evidence>
<dbReference type="PANTHER" id="PTHR24394:SF48">
    <property type="entry name" value="ZINC FINGER PROTEIN 771"/>
    <property type="match status" value="1"/>
</dbReference>
<keyword evidence="9" id="KW-0539">Nucleus</keyword>
<dbReference type="Gene3D" id="3.30.160.60">
    <property type="entry name" value="Classic Zinc Finger"/>
    <property type="match status" value="4"/>
</dbReference>
<dbReference type="InterPro" id="IPR013087">
    <property type="entry name" value="Znf_C2H2_type"/>
</dbReference>
<reference evidence="13" key="1">
    <citation type="submission" date="2021-10" db="EMBL/GenBank/DDBJ databases">
        <title>Tropical sea cucumber genome reveals ecological adaptation and Cuvierian tubules defense mechanism.</title>
        <authorList>
            <person name="Chen T."/>
        </authorList>
    </citation>
    <scope>NUCLEOTIDE SEQUENCE</scope>
    <source>
        <strain evidence="13">Nanhai2018</strain>
        <tissue evidence="13">Muscle</tissue>
    </source>
</reference>
<keyword evidence="7" id="KW-0805">Transcription regulation</keyword>
<evidence type="ECO:0000256" key="9">
    <source>
        <dbReference type="ARBA" id="ARBA00023242"/>
    </source>
</evidence>
<keyword evidence="14" id="KW-1185">Reference proteome</keyword>
<dbReference type="FunFam" id="3.30.160.60:FF:002343">
    <property type="entry name" value="Zinc finger protein 33A"/>
    <property type="match status" value="1"/>
</dbReference>
<evidence type="ECO:0000256" key="5">
    <source>
        <dbReference type="ARBA" id="ARBA00022771"/>
    </source>
</evidence>
<evidence type="ECO:0000256" key="3">
    <source>
        <dbReference type="ARBA" id="ARBA00022723"/>
    </source>
</evidence>
<comment type="similarity">
    <text evidence="2">Belongs to the histone deacetylase HD2 family.</text>
</comment>
<comment type="subcellular location">
    <subcellularLocation>
        <location evidence="1">Nucleus</location>
    </subcellularLocation>
</comment>
<dbReference type="SUPFAM" id="SSF57667">
    <property type="entry name" value="beta-beta-alpha zinc fingers"/>
    <property type="match status" value="2"/>
</dbReference>
<dbReference type="InterPro" id="IPR036236">
    <property type="entry name" value="Znf_C2H2_sf"/>
</dbReference>
<dbReference type="PROSITE" id="PS50157">
    <property type="entry name" value="ZINC_FINGER_C2H2_2"/>
    <property type="match status" value="4"/>
</dbReference>
<organism evidence="13 14">
    <name type="scientific">Holothuria leucospilota</name>
    <name type="common">Black long sea cucumber</name>
    <name type="synonym">Mertensiothuria leucospilota</name>
    <dbReference type="NCBI Taxonomy" id="206669"/>
    <lineage>
        <taxon>Eukaryota</taxon>
        <taxon>Metazoa</taxon>
        <taxon>Echinodermata</taxon>
        <taxon>Eleutherozoa</taxon>
        <taxon>Echinozoa</taxon>
        <taxon>Holothuroidea</taxon>
        <taxon>Aspidochirotacea</taxon>
        <taxon>Aspidochirotida</taxon>
        <taxon>Holothuriidae</taxon>
        <taxon>Holothuria</taxon>
    </lineage>
</organism>
<dbReference type="Proteomes" id="UP001152320">
    <property type="component" value="Chromosome 21"/>
</dbReference>
<feature type="domain" description="C2H2-type" evidence="12">
    <location>
        <begin position="371"/>
        <end position="398"/>
    </location>
</feature>
<feature type="domain" description="C2H2-type" evidence="12">
    <location>
        <begin position="399"/>
        <end position="426"/>
    </location>
</feature>
<keyword evidence="6" id="KW-0862">Zinc</keyword>
<feature type="region of interest" description="Disordered" evidence="11">
    <location>
        <begin position="108"/>
        <end position="150"/>
    </location>
</feature>
<gene>
    <name evidence="13" type="ORF">HOLleu_38345</name>
</gene>
<proteinExistence type="inferred from homology"/>
<dbReference type="GO" id="GO:0000981">
    <property type="term" value="F:DNA-binding transcription factor activity, RNA polymerase II-specific"/>
    <property type="evidence" value="ECO:0007669"/>
    <property type="project" value="TreeGrafter"/>
</dbReference>
<feature type="domain" description="C2H2-type" evidence="12">
    <location>
        <begin position="343"/>
        <end position="370"/>
    </location>
</feature>